<protein>
    <recommendedName>
        <fullName evidence="3">Transposase</fullName>
    </recommendedName>
</protein>
<evidence type="ECO:0000313" key="1">
    <source>
        <dbReference type="EMBL" id="MBB6123738.1"/>
    </source>
</evidence>
<dbReference type="InterPro" id="IPR012337">
    <property type="entry name" value="RNaseH-like_sf"/>
</dbReference>
<keyword evidence="2" id="KW-1185">Reference proteome</keyword>
<accession>A0A841J5B6</accession>
<dbReference type="EMBL" id="JACIJP010000002">
    <property type="protein sequence ID" value="MBB6123738.1"/>
    <property type="molecule type" value="Genomic_DNA"/>
</dbReference>
<dbReference type="SUPFAM" id="SSF53098">
    <property type="entry name" value="Ribonuclease H-like"/>
    <property type="match status" value="1"/>
</dbReference>
<proteinExistence type="predicted"/>
<comment type="caution">
    <text evidence="1">The sequence shown here is derived from an EMBL/GenBank/DDBJ whole genome shotgun (WGS) entry which is preliminary data.</text>
</comment>
<name>A0A841J5B6_9SPHN</name>
<dbReference type="Proteomes" id="UP000552700">
    <property type="component" value="Unassembled WGS sequence"/>
</dbReference>
<organism evidence="1 2">
    <name type="scientific">Sphingobium subterraneum</name>
    <dbReference type="NCBI Taxonomy" id="627688"/>
    <lineage>
        <taxon>Bacteria</taxon>
        <taxon>Pseudomonadati</taxon>
        <taxon>Pseudomonadota</taxon>
        <taxon>Alphaproteobacteria</taxon>
        <taxon>Sphingomonadales</taxon>
        <taxon>Sphingomonadaceae</taxon>
        <taxon>Sphingobium</taxon>
    </lineage>
</organism>
<gene>
    <name evidence="1" type="ORF">FHS92_001467</name>
</gene>
<sequence>MVDDYTRECLVPVADTSLSGAPVARKMIGMRGKPHTVVSDNGAKLTSSAILR</sequence>
<evidence type="ECO:0000313" key="2">
    <source>
        <dbReference type="Proteomes" id="UP000552700"/>
    </source>
</evidence>
<dbReference type="AlphaFoldDB" id="A0A841J5B6"/>
<reference evidence="1 2" key="1">
    <citation type="submission" date="2020-08" db="EMBL/GenBank/DDBJ databases">
        <title>Genomic Encyclopedia of Type Strains, Phase IV (KMG-IV): sequencing the most valuable type-strain genomes for metagenomic binning, comparative biology and taxonomic classification.</title>
        <authorList>
            <person name="Goeker M."/>
        </authorList>
    </citation>
    <scope>NUCLEOTIDE SEQUENCE [LARGE SCALE GENOMIC DNA]</scope>
    <source>
        <strain evidence="1 2">DSM 102255</strain>
    </source>
</reference>
<evidence type="ECO:0008006" key="3">
    <source>
        <dbReference type="Google" id="ProtNLM"/>
    </source>
</evidence>